<dbReference type="GeneID" id="94293875"/>
<feature type="region of interest" description="Disordered" evidence="1">
    <location>
        <begin position="275"/>
        <end position="301"/>
    </location>
</feature>
<accession>A0A837A944</accession>
<dbReference type="AlphaFoldDB" id="A0A837A944"/>
<reference evidence="2 3" key="1">
    <citation type="submission" date="2021-02" db="EMBL/GenBank/DDBJ databases">
        <title>Porcisia hertigi Genome sequencing and assembly.</title>
        <authorList>
            <person name="Almutairi H."/>
            <person name="Gatherer D."/>
        </authorList>
    </citation>
    <scope>NUCLEOTIDE SEQUENCE [LARGE SCALE GENOMIC DNA]</scope>
    <source>
        <strain evidence="2 3">C119</strain>
    </source>
</reference>
<dbReference type="KEGG" id="phet:94293875"/>
<dbReference type="Proteomes" id="UP000674318">
    <property type="component" value="Unassembled WGS sequence"/>
</dbReference>
<dbReference type="PANTHER" id="PTHR40382">
    <property type="match status" value="1"/>
</dbReference>
<dbReference type="PANTHER" id="PTHR40382:SF1">
    <property type="entry name" value="RIKEN CDNA 4930523C07 GENE"/>
    <property type="match status" value="1"/>
</dbReference>
<comment type="caution">
    <text evidence="2">The sequence shown here is derived from an EMBL/GenBank/DDBJ whole genome shotgun (WGS) entry which is preliminary data.</text>
</comment>
<gene>
    <name evidence="2" type="ORF">JKF63_07870</name>
</gene>
<keyword evidence="3" id="KW-1185">Reference proteome</keyword>
<organism evidence="2 3">
    <name type="scientific">Porcisia hertigi</name>
    <dbReference type="NCBI Taxonomy" id="2761500"/>
    <lineage>
        <taxon>Eukaryota</taxon>
        <taxon>Discoba</taxon>
        <taxon>Euglenozoa</taxon>
        <taxon>Kinetoplastea</taxon>
        <taxon>Metakinetoplastina</taxon>
        <taxon>Trypanosomatida</taxon>
        <taxon>Trypanosomatidae</taxon>
        <taxon>Leishmaniinae</taxon>
        <taxon>Porcisia</taxon>
    </lineage>
</organism>
<proteinExistence type="predicted"/>
<dbReference type="EMBL" id="JAFJZO010000008">
    <property type="protein sequence ID" value="KAG5510798.1"/>
    <property type="molecule type" value="Genomic_DNA"/>
</dbReference>
<dbReference type="OrthoDB" id="272610at2759"/>
<evidence type="ECO:0000313" key="2">
    <source>
        <dbReference type="EMBL" id="KAG5510798.1"/>
    </source>
</evidence>
<evidence type="ECO:0000313" key="3">
    <source>
        <dbReference type="Proteomes" id="UP000674318"/>
    </source>
</evidence>
<dbReference type="RefSeq" id="XP_067759270.1">
    <property type="nucleotide sequence ID" value="XM_067903798.1"/>
</dbReference>
<dbReference type="InterPro" id="IPR039964">
    <property type="entry name" value="KIAA0040-like"/>
</dbReference>
<sequence>MRTVTRSPLLDATTKLVIVIVATTLCFTENNGWVFPSGVRLARADGPITKEQCLILNPNPTVTDCSTYLPPVVDLYGALPYDTMPSYSQCVKERCVCTGVASGTDIQTVGLYCSSAGWKESGYVTCNRLSACFEQFWRCLNQAIYDRYINNRADLVQAEVDIMADIISHGNKPGEPFDVTDVFRSCRLSTCSAAKSRENCGLITCLPNYTQCDEYIRPPPLPSTHQFCTQGCRATLLMMALTIASFSFSLLCCCCCPAQVRISEPIVMGDTPAKKLESNSVSNEPGAPEGGQHSGRALINS</sequence>
<name>A0A837A944_9TRYP</name>
<evidence type="ECO:0000256" key="1">
    <source>
        <dbReference type="SAM" id="MobiDB-lite"/>
    </source>
</evidence>
<protein>
    <submittedName>
        <fullName evidence="2">Uncharacterized protein</fullName>
    </submittedName>
</protein>